<keyword evidence="10" id="KW-1185">Reference proteome</keyword>
<dbReference type="SUPFAM" id="SSF90123">
    <property type="entry name" value="ABC transporter transmembrane region"/>
    <property type="match status" value="1"/>
</dbReference>
<accession>A0A3E3I5U6</accession>
<dbReference type="PANTHER" id="PTHR43394:SF1">
    <property type="entry name" value="ATP-BINDING CASSETTE SUB-FAMILY B MEMBER 10, MITOCHONDRIAL"/>
    <property type="match status" value="1"/>
</dbReference>
<dbReference type="RefSeq" id="WP_117544525.1">
    <property type="nucleotide sequence ID" value="NZ_QVLV01000006.1"/>
</dbReference>
<comment type="subcellular location">
    <subcellularLocation>
        <location evidence="1">Cell membrane</location>
        <topology evidence="1">Multi-pass membrane protein</topology>
    </subcellularLocation>
</comment>
<dbReference type="GeneID" id="97987348"/>
<organism evidence="9 10">
    <name type="scientific">Eisenbergiella massiliensis</name>
    <dbReference type="NCBI Taxonomy" id="1720294"/>
    <lineage>
        <taxon>Bacteria</taxon>
        <taxon>Bacillati</taxon>
        <taxon>Bacillota</taxon>
        <taxon>Clostridia</taxon>
        <taxon>Lachnospirales</taxon>
        <taxon>Lachnospiraceae</taxon>
        <taxon>Eisenbergiella</taxon>
    </lineage>
</organism>
<sequence length="627" mass="71268">MKIPNKKYNIKTAVKNNFYMLKLAMELCPGRVLCSGLVCLSGYFSWLFFSGFFLKKLVSMLEENRSYPEILGFLAGTIGLFFFLSLFENWYEERLKPLADVDVYQGLYRRLYEKVCNMELACFEDSEFYNRYLLAMEDTDKRLLQMVDNIWQIVFGTAAVAVSWVMLFSLDKWAILFVLGPVIGNFVFAAALNRISYRMYEESAIFKRIADYVNRVVHLSDYAKEIRLTGIFHVMQKKHRESVEGMTKVIDKYALRSILNGWGYLYFTFTIMFEGVIFYGAYRTMVAGTMKLSEYSVLSSLMVAVSWILIGYSNSLTDSFKQGMYIANLRAFMEYEPGMPEDSDGVPAPERVERIEFQNVSFSYRTGGPVLKRVSFTIQAGVTCAIAGYNGAGKTTLIKLLLRLYDPTEGRILVNGRDIREYNLRSYRRLFAIAFQDGKILARSVRDNVSMGEKISEERIWQALKLAGTDKTIEALTCGLDTVLTKEFTEDGAVLSGGQAQKIIAARAFVQDSPVMVFDEPSSALDPIAEYELFQSISRAKQDKLLVFISHRLSSVQNADQILLLGGGHLMEEGSHLELMRRNGEYAALYRMQARNYQAVWEEEDWAGGSIFTEHLSGGKEAAEGGR</sequence>
<evidence type="ECO:0000313" key="9">
    <source>
        <dbReference type="EMBL" id="RGE61018.1"/>
    </source>
</evidence>
<dbReference type="PANTHER" id="PTHR43394">
    <property type="entry name" value="ATP-DEPENDENT PERMEASE MDL1, MITOCHONDRIAL"/>
    <property type="match status" value="1"/>
</dbReference>
<keyword evidence="2 7" id="KW-0812">Transmembrane</keyword>
<dbReference type="InterPro" id="IPR003593">
    <property type="entry name" value="AAA+_ATPase"/>
</dbReference>
<evidence type="ECO:0000256" key="3">
    <source>
        <dbReference type="ARBA" id="ARBA00022741"/>
    </source>
</evidence>
<dbReference type="GO" id="GO:0015421">
    <property type="term" value="F:ABC-type oligopeptide transporter activity"/>
    <property type="evidence" value="ECO:0007669"/>
    <property type="project" value="TreeGrafter"/>
</dbReference>
<evidence type="ECO:0000256" key="4">
    <source>
        <dbReference type="ARBA" id="ARBA00022840"/>
    </source>
</evidence>
<keyword evidence="5 7" id="KW-1133">Transmembrane helix</keyword>
<dbReference type="InterPro" id="IPR027417">
    <property type="entry name" value="P-loop_NTPase"/>
</dbReference>
<dbReference type="Gene3D" id="1.20.1560.10">
    <property type="entry name" value="ABC transporter type 1, transmembrane domain"/>
    <property type="match status" value="1"/>
</dbReference>
<feature type="transmembrane region" description="Helical" evidence="7">
    <location>
        <begin position="66"/>
        <end position="87"/>
    </location>
</feature>
<dbReference type="Gene3D" id="3.40.50.300">
    <property type="entry name" value="P-loop containing nucleotide triphosphate hydrolases"/>
    <property type="match status" value="1"/>
</dbReference>
<dbReference type="EMBL" id="QVLV01000006">
    <property type="protein sequence ID" value="RGE61018.1"/>
    <property type="molecule type" value="Genomic_DNA"/>
</dbReference>
<evidence type="ECO:0000256" key="1">
    <source>
        <dbReference type="ARBA" id="ARBA00004651"/>
    </source>
</evidence>
<evidence type="ECO:0000256" key="6">
    <source>
        <dbReference type="ARBA" id="ARBA00023136"/>
    </source>
</evidence>
<dbReference type="GO" id="GO:0016887">
    <property type="term" value="F:ATP hydrolysis activity"/>
    <property type="evidence" value="ECO:0007669"/>
    <property type="project" value="InterPro"/>
</dbReference>
<evidence type="ECO:0000256" key="7">
    <source>
        <dbReference type="SAM" id="Phobius"/>
    </source>
</evidence>
<protein>
    <submittedName>
        <fullName evidence="9">ABC transporter ATP-binding protein</fullName>
    </submittedName>
</protein>
<evidence type="ECO:0000256" key="2">
    <source>
        <dbReference type="ARBA" id="ARBA00022692"/>
    </source>
</evidence>
<name>A0A3E3I5U6_9FIRM</name>
<dbReference type="PROSITE" id="PS50893">
    <property type="entry name" value="ABC_TRANSPORTER_2"/>
    <property type="match status" value="1"/>
</dbReference>
<keyword evidence="3" id="KW-0547">Nucleotide-binding</keyword>
<comment type="caution">
    <text evidence="9">The sequence shown here is derived from an EMBL/GenBank/DDBJ whole genome shotgun (WGS) entry which is preliminary data.</text>
</comment>
<feature type="transmembrane region" description="Helical" evidence="7">
    <location>
        <begin position="294"/>
        <end position="312"/>
    </location>
</feature>
<dbReference type="InterPro" id="IPR039421">
    <property type="entry name" value="Type_1_exporter"/>
</dbReference>
<dbReference type="GO" id="GO:0005524">
    <property type="term" value="F:ATP binding"/>
    <property type="evidence" value="ECO:0007669"/>
    <property type="project" value="UniProtKB-KW"/>
</dbReference>
<dbReference type="AlphaFoldDB" id="A0A3E3I5U6"/>
<reference evidence="9" key="1">
    <citation type="submission" date="2018-08" db="EMBL/GenBank/DDBJ databases">
        <title>A genome reference for cultivated species of the human gut microbiota.</title>
        <authorList>
            <person name="Zou Y."/>
            <person name="Xue W."/>
            <person name="Luo G."/>
        </authorList>
    </citation>
    <scope>NUCLEOTIDE SEQUENCE [LARGE SCALE GENOMIC DNA]</scope>
    <source>
        <strain evidence="9">TF05-5AC</strain>
    </source>
</reference>
<dbReference type="GO" id="GO:0005886">
    <property type="term" value="C:plasma membrane"/>
    <property type="evidence" value="ECO:0007669"/>
    <property type="project" value="UniProtKB-SubCell"/>
</dbReference>
<feature type="transmembrane region" description="Helical" evidence="7">
    <location>
        <begin position="173"/>
        <end position="192"/>
    </location>
</feature>
<proteinExistence type="predicted"/>
<feature type="transmembrane region" description="Helical" evidence="7">
    <location>
        <begin position="262"/>
        <end position="282"/>
    </location>
</feature>
<feature type="transmembrane region" description="Helical" evidence="7">
    <location>
        <begin position="32"/>
        <end position="54"/>
    </location>
</feature>
<evidence type="ECO:0000259" key="8">
    <source>
        <dbReference type="PROSITE" id="PS50893"/>
    </source>
</evidence>
<keyword evidence="6 7" id="KW-0472">Membrane</keyword>
<dbReference type="SMART" id="SM00382">
    <property type="entry name" value="AAA"/>
    <property type="match status" value="1"/>
</dbReference>
<dbReference type="Pfam" id="PF00005">
    <property type="entry name" value="ABC_tran"/>
    <property type="match status" value="1"/>
</dbReference>
<evidence type="ECO:0000256" key="5">
    <source>
        <dbReference type="ARBA" id="ARBA00022989"/>
    </source>
</evidence>
<dbReference type="SUPFAM" id="SSF52540">
    <property type="entry name" value="P-loop containing nucleoside triphosphate hydrolases"/>
    <property type="match status" value="1"/>
</dbReference>
<dbReference type="InterPro" id="IPR036640">
    <property type="entry name" value="ABC1_TM_sf"/>
</dbReference>
<feature type="transmembrane region" description="Helical" evidence="7">
    <location>
        <begin position="150"/>
        <end position="167"/>
    </location>
</feature>
<gene>
    <name evidence="9" type="ORF">DXC51_10785</name>
</gene>
<dbReference type="Proteomes" id="UP000260812">
    <property type="component" value="Unassembled WGS sequence"/>
</dbReference>
<evidence type="ECO:0000313" key="10">
    <source>
        <dbReference type="Proteomes" id="UP000260812"/>
    </source>
</evidence>
<feature type="domain" description="ABC transporter" evidence="8">
    <location>
        <begin position="355"/>
        <end position="592"/>
    </location>
</feature>
<keyword evidence="4 9" id="KW-0067">ATP-binding</keyword>
<dbReference type="InterPro" id="IPR003439">
    <property type="entry name" value="ABC_transporter-like_ATP-bd"/>
</dbReference>